<reference evidence="3" key="1">
    <citation type="submission" date="2022-07" db="EMBL/GenBank/DDBJ databases">
        <title>Genome Sequence of Xylaria arbuscula.</title>
        <authorList>
            <person name="Buettner E."/>
        </authorList>
    </citation>
    <scope>NUCLEOTIDE SEQUENCE</scope>
    <source>
        <strain evidence="3">VT107</strain>
    </source>
</reference>
<dbReference type="PANTHER" id="PTHR35041">
    <property type="entry name" value="MEDIATOR OF RNA POLYMERASE II TRANSCRIPTION SUBUNIT 1"/>
    <property type="match status" value="1"/>
</dbReference>
<organism evidence="3 4">
    <name type="scientific">Xylaria arbuscula</name>
    <dbReference type="NCBI Taxonomy" id="114810"/>
    <lineage>
        <taxon>Eukaryota</taxon>
        <taxon>Fungi</taxon>
        <taxon>Dikarya</taxon>
        <taxon>Ascomycota</taxon>
        <taxon>Pezizomycotina</taxon>
        <taxon>Sordariomycetes</taxon>
        <taxon>Xylariomycetidae</taxon>
        <taxon>Xylariales</taxon>
        <taxon>Xylariaceae</taxon>
        <taxon>Xylaria</taxon>
    </lineage>
</organism>
<feature type="transmembrane region" description="Helical" evidence="2">
    <location>
        <begin position="146"/>
        <end position="171"/>
    </location>
</feature>
<feature type="transmembrane region" description="Helical" evidence="2">
    <location>
        <begin position="79"/>
        <end position="103"/>
    </location>
</feature>
<comment type="caution">
    <text evidence="3">The sequence shown here is derived from an EMBL/GenBank/DDBJ whole genome shotgun (WGS) entry which is preliminary data.</text>
</comment>
<sequence length="579" mass="63640">MSQEPESNPLVTALQPKSTSPQDEVQSNPPENDSKLNYSAVALIILPLALGVAFVIGHHLYNSYLDGKQLNQVGLSQTLIIRIGTAFAFLSKTALAAAVTGAYTQQLWTILRKRLFEIRHVDTLVRGPNDALALLDLRPWTVAPSLLFLFIAIWGIPLAAIVTPGTLTVTAKSFTEVKSRSPPQFSYNATQWTDVNEPGRYGSLLIFFGASSDVQRVGFAAAATGSIIPLAYQNLNETYEMEFNGPAIRCSTANDTLRQAVGDNVYASATSADGQPSYWSWAGADDHGITQPLSLDDLYNQHTHLDSSGTWPSWPYSWDYNDKESARMFVFSSLRSLSQGKRDLGNVTECILHNTSYSVTINVTNGVTSFTTTKLIFHEGIPALSSHDIYGNKSLAHDFTIFSYQAIMDTFNKLLVGYSRDLNGVIHATYSSFERTDIDWTTLEGTQRDLEILFQNMTLSMFSAPSLLLNSSSASPQIPVTVTTYPLTYDYDAKDLWTAYGISTAIALITTIFGAKSVIMNNASFSLKFSTGMRIVKISGLYHLLDDKDDGSGDVPRELARTKLRLNDHGSSISEEEQS</sequence>
<keyword evidence="4" id="KW-1185">Reference proteome</keyword>
<accession>A0A9W8NLD4</accession>
<gene>
    <name evidence="3" type="ORF">NPX13_g1473</name>
</gene>
<keyword evidence="2" id="KW-0812">Transmembrane</keyword>
<dbReference type="VEuPathDB" id="FungiDB:F4678DRAFT_89997"/>
<dbReference type="PANTHER" id="PTHR35041:SF6">
    <property type="entry name" value="FORMYLMETHIONINE DEFORMYLASE-LIKE PROTEIN-RELATED"/>
    <property type="match status" value="1"/>
</dbReference>
<dbReference type="EMBL" id="JANPWZ010000133">
    <property type="protein sequence ID" value="KAJ3579090.1"/>
    <property type="molecule type" value="Genomic_DNA"/>
</dbReference>
<dbReference type="Proteomes" id="UP001148614">
    <property type="component" value="Unassembled WGS sequence"/>
</dbReference>
<feature type="region of interest" description="Disordered" evidence="1">
    <location>
        <begin position="1"/>
        <end position="31"/>
    </location>
</feature>
<keyword evidence="2" id="KW-0472">Membrane</keyword>
<feature type="transmembrane region" description="Helical" evidence="2">
    <location>
        <begin position="38"/>
        <end position="58"/>
    </location>
</feature>
<proteinExistence type="predicted"/>
<keyword evidence="2" id="KW-1133">Transmembrane helix</keyword>
<evidence type="ECO:0000256" key="2">
    <source>
        <dbReference type="SAM" id="Phobius"/>
    </source>
</evidence>
<evidence type="ECO:0000313" key="4">
    <source>
        <dbReference type="Proteomes" id="UP001148614"/>
    </source>
</evidence>
<name>A0A9W8NLD4_9PEZI</name>
<protein>
    <submittedName>
        <fullName evidence="3">Uncharacterized protein</fullName>
    </submittedName>
</protein>
<dbReference type="AlphaFoldDB" id="A0A9W8NLD4"/>
<evidence type="ECO:0000313" key="3">
    <source>
        <dbReference type="EMBL" id="KAJ3579090.1"/>
    </source>
</evidence>
<evidence type="ECO:0000256" key="1">
    <source>
        <dbReference type="SAM" id="MobiDB-lite"/>
    </source>
</evidence>